<feature type="transmembrane region" description="Helical" evidence="1">
    <location>
        <begin position="86"/>
        <end position="104"/>
    </location>
</feature>
<dbReference type="Proteomes" id="UP000280066">
    <property type="component" value="Unassembled WGS sequence"/>
</dbReference>
<comment type="caution">
    <text evidence="2">The sequence shown here is derived from an EMBL/GenBank/DDBJ whole genome shotgun (WGS) entry which is preliminary data.</text>
</comment>
<evidence type="ECO:0000313" key="3">
    <source>
        <dbReference type="Proteomes" id="UP000280066"/>
    </source>
</evidence>
<reference evidence="2 3" key="1">
    <citation type="submission" date="2018-12" db="EMBL/GenBank/DDBJ databases">
        <authorList>
            <person name="Feng G."/>
            <person name="Zhu H."/>
        </authorList>
    </citation>
    <scope>NUCLEOTIDE SEQUENCE [LARGE SCALE GENOMIC DNA]</scope>
    <source>
        <strain evidence="2 3">9PBR-2</strain>
    </source>
</reference>
<dbReference type="AlphaFoldDB" id="A0A428JMK4"/>
<feature type="transmembrane region" description="Helical" evidence="1">
    <location>
        <begin position="116"/>
        <end position="133"/>
    </location>
</feature>
<dbReference type="EMBL" id="RWIS01000004">
    <property type="protein sequence ID" value="RSK34511.1"/>
    <property type="molecule type" value="Genomic_DNA"/>
</dbReference>
<dbReference type="RefSeq" id="WP_125428400.1">
    <property type="nucleotide sequence ID" value="NZ_RWIS01000004.1"/>
</dbReference>
<keyword evidence="3" id="KW-1185">Reference proteome</keyword>
<protein>
    <recommendedName>
        <fullName evidence="4">Magnesium citrate secondary transporter</fullName>
    </recommendedName>
</protein>
<keyword evidence="1" id="KW-0472">Membrane</keyword>
<accession>A0A428JMK4</accession>
<evidence type="ECO:0000313" key="2">
    <source>
        <dbReference type="EMBL" id="RSK34511.1"/>
    </source>
</evidence>
<dbReference type="OrthoDB" id="1447802at2"/>
<keyword evidence="1" id="KW-0812">Transmembrane</keyword>
<gene>
    <name evidence="2" type="ORF">EI290_07735</name>
</gene>
<sequence>MANNPAGRLRLPVELRHPLFLVGTVLYSITVLHKYGGPLSPHWPLPGVVRSHLADFLSLPLELTLVLCAMRRLYFRQPSFVLPASWIFSTWLVFSVWFEVVPLLQSSPVVRNTPDPWDVVAYALGGLVFWRWMNRPALI</sequence>
<evidence type="ECO:0008006" key="4">
    <source>
        <dbReference type="Google" id="ProtNLM"/>
    </source>
</evidence>
<proteinExistence type="predicted"/>
<organism evidence="2 3">
    <name type="scientific">Hymenobacter metallilatus</name>
    <dbReference type="NCBI Taxonomy" id="2493666"/>
    <lineage>
        <taxon>Bacteria</taxon>
        <taxon>Pseudomonadati</taxon>
        <taxon>Bacteroidota</taxon>
        <taxon>Cytophagia</taxon>
        <taxon>Cytophagales</taxon>
        <taxon>Hymenobacteraceae</taxon>
        <taxon>Hymenobacter</taxon>
    </lineage>
</organism>
<name>A0A428JMK4_9BACT</name>
<keyword evidence="1" id="KW-1133">Transmembrane helix</keyword>
<evidence type="ECO:0000256" key="1">
    <source>
        <dbReference type="SAM" id="Phobius"/>
    </source>
</evidence>